<comment type="caution">
    <text evidence="1">The sequence shown here is derived from an EMBL/GenBank/DDBJ whole genome shotgun (WGS) entry which is preliminary data.</text>
</comment>
<gene>
    <name evidence="1" type="ORF">E5676_scaffold21746G00060</name>
</gene>
<reference evidence="1 2" key="1">
    <citation type="submission" date="2019-08" db="EMBL/GenBank/DDBJ databases">
        <title>Draft genome sequences of two oriental melons (Cucumis melo L. var makuwa).</title>
        <authorList>
            <person name="Kwon S.-Y."/>
        </authorList>
    </citation>
    <scope>NUCLEOTIDE SEQUENCE [LARGE SCALE GENOMIC DNA]</scope>
    <source>
        <strain evidence="2">cv. Chang Bougi</strain>
        <tissue evidence="1">Leaf</tissue>
    </source>
</reference>
<evidence type="ECO:0000313" key="2">
    <source>
        <dbReference type="Proteomes" id="UP000321947"/>
    </source>
</evidence>
<dbReference type="EMBL" id="SSTD01004985">
    <property type="protein sequence ID" value="TYK22464.1"/>
    <property type="molecule type" value="Genomic_DNA"/>
</dbReference>
<protein>
    <submittedName>
        <fullName evidence="1">Uncharacterized protein</fullName>
    </submittedName>
</protein>
<sequence length="143" mass="16003">MRGWGPYVQDLDSVHKETTYLLTLKRVGVNSVLHPMFPTIHPILSLKWKAYWVANTTRVGSARVGWNRPGLRFSLQLSSARGLARSSTWLSRLGGNQCRLSCVTSCGGRQHKGEEGSLGDGCVLVKPRRTKDREELRWPTVDG</sequence>
<name>A0A5D3DFT4_CUCMM</name>
<proteinExistence type="predicted"/>
<organism evidence="1 2">
    <name type="scientific">Cucumis melo var. makuwa</name>
    <name type="common">Oriental melon</name>
    <dbReference type="NCBI Taxonomy" id="1194695"/>
    <lineage>
        <taxon>Eukaryota</taxon>
        <taxon>Viridiplantae</taxon>
        <taxon>Streptophyta</taxon>
        <taxon>Embryophyta</taxon>
        <taxon>Tracheophyta</taxon>
        <taxon>Spermatophyta</taxon>
        <taxon>Magnoliopsida</taxon>
        <taxon>eudicotyledons</taxon>
        <taxon>Gunneridae</taxon>
        <taxon>Pentapetalae</taxon>
        <taxon>rosids</taxon>
        <taxon>fabids</taxon>
        <taxon>Cucurbitales</taxon>
        <taxon>Cucurbitaceae</taxon>
        <taxon>Benincaseae</taxon>
        <taxon>Cucumis</taxon>
    </lineage>
</organism>
<dbReference type="AlphaFoldDB" id="A0A5D3DFT4"/>
<evidence type="ECO:0000313" key="1">
    <source>
        <dbReference type="EMBL" id="TYK22464.1"/>
    </source>
</evidence>
<dbReference type="Proteomes" id="UP000321947">
    <property type="component" value="Unassembled WGS sequence"/>
</dbReference>
<accession>A0A5D3DFT4</accession>